<evidence type="ECO:0000313" key="2">
    <source>
        <dbReference type="EMBL" id="KGQ05589.1"/>
    </source>
</evidence>
<dbReference type="EMBL" id="ANFO01000936">
    <property type="protein sequence ID" value="KGQ05589.1"/>
    <property type="molecule type" value="Genomic_DNA"/>
</dbReference>
<accession>A0A0A2VXW6</accession>
<gene>
    <name evidence="2" type="ORF">BBAD15_g9187</name>
</gene>
<feature type="region of interest" description="Disordered" evidence="1">
    <location>
        <begin position="71"/>
        <end position="91"/>
    </location>
</feature>
<feature type="region of interest" description="Disordered" evidence="1">
    <location>
        <begin position="110"/>
        <end position="160"/>
    </location>
</feature>
<dbReference type="OrthoDB" id="4869202at2759"/>
<sequence length="160" mass="18207">MDGMRLLDQHIDRSLWPIDPAEAATYYFIWDLSSRGVETKRAKENFASGRWPREDDECTILSVSLSRQKLEKEGRDGAYSGGGGGGGGGLRGMVRRVCRRGGGKCMQKRLVDNDPMAGEMREKQYQYQHQQKEQNGGRRWSDATLVERRRSLGERKPVKD</sequence>
<feature type="compositionally biased region" description="Basic and acidic residues" evidence="1">
    <location>
        <begin position="119"/>
        <end position="160"/>
    </location>
</feature>
<feature type="compositionally biased region" description="Gly residues" evidence="1">
    <location>
        <begin position="79"/>
        <end position="91"/>
    </location>
</feature>
<protein>
    <submittedName>
        <fullName evidence="2">Uncharacterized protein</fullName>
    </submittedName>
</protein>
<evidence type="ECO:0000256" key="1">
    <source>
        <dbReference type="SAM" id="MobiDB-lite"/>
    </source>
</evidence>
<name>A0A0A2VXW6_BEABA</name>
<evidence type="ECO:0000313" key="3">
    <source>
        <dbReference type="Proteomes" id="UP000030106"/>
    </source>
</evidence>
<organism evidence="2 3">
    <name type="scientific">Beauveria bassiana D1-5</name>
    <dbReference type="NCBI Taxonomy" id="1245745"/>
    <lineage>
        <taxon>Eukaryota</taxon>
        <taxon>Fungi</taxon>
        <taxon>Dikarya</taxon>
        <taxon>Ascomycota</taxon>
        <taxon>Pezizomycotina</taxon>
        <taxon>Sordariomycetes</taxon>
        <taxon>Hypocreomycetidae</taxon>
        <taxon>Hypocreales</taxon>
        <taxon>Cordycipitaceae</taxon>
        <taxon>Beauveria</taxon>
    </lineage>
</organism>
<reference evidence="2 3" key="1">
    <citation type="submission" date="2012-10" db="EMBL/GenBank/DDBJ databases">
        <title>Genome sequencing and analysis of entomopathogenic fungi Beauveria bassiana D1-5.</title>
        <authorList>
            <person name="Li Q."/>
            <person name="Wang L."/>
            <person name="Zhang Z."/>
            <person name="Wang Q."/>
            <person name="Ren J."/>
            <person name="Wang M."/>
            <person name="Xu W."/>
            <person name="Wang J."/>
            <person name="Lu Y."/>
            <person name="Du Q."/>
            <person name="Sun Z."/>
        </authorList>
    </citation>
    <scope>NUCLEOTIDE SEQUENCE [LARGE SCALE GENOMIC DNA]</scope>
    <source>
        <strain evidence="2 3">D1-5</strain>
    </source>
</reference>
<proteinExistence type="predicted"/>
<dbReference type="Proteomes" id="UP000030106">
    <property type="component" value="Unassembled WGS sequence"/>
</dbReference>
<dbReference type="AlphaFoldDB" id="A0A0A2VXW6"/>
<dbReference type="HOGENOM" id="CLU_1767968_0_0_1"/>
<comment type="caution">
    <text evidence="2">The sequence shown here is derived from an EMBL/GenBank/DDBJ whole genome shotgun (WGS) entry which is preliminary data.</text>
</comment>